<comment type="caution">
    <text evidence="1">The sequence shown here is derived from an EMBL/GenBank/DDBJ whole genome shotgun (WGS) entry which is preliminary data.</text>
</comment>
<dbReference type="AlphaFoldDB" id="A0A150P925"/>
<dbReference type="Pfam" id="PF05787">
    <property type="entry name" value="PhoX"/>
    <property type="match status" value="1"/>
</dbReference>
<evidence type="ECO:0000313" key="2">
    <source>
        <dbReference type="Proteomes" id="UP000075604"/>
    </source>
</evidence>
<dbReference type="InterPro" id="IPR008557">
    <property type="entry name" value="PhoX"/>
</dbReference>
<dbReference type="Proteomes" id="UP000075604">
    <property type="component" value="Unassembled WGS sequence"/>
</dbReference>
<evidence type="ECO:0008006" key="3">
    <source>
        <dbReference type="Google" id="ProtNLM"/>
    </source>
</evidence>
<name>A0A150P925_SORCE</name>
<dbReference type="SUPFAM" id="SSF63829">
    <property type="entry name" value="Calcium-dependent phosphotriesterase"/>
    <property type="match status" value="1"/>
</dbReference>
<proteinExistence type="predicted"/>
<dbReference type="EMBL" id="JELX01003448">
    <property type="protein sequence ID" value="KYF52199.1"/>
    <property type="molecule type" value="Genomic_DNA"/>
</dbReference>
<feature type="non-terminal residue" evidence="1">
    <location>
        <position position="468"/>
    </location>
</feature>
<reference evidence="1 2" key="1">
    <citation type="submission" date="2014-02" db="EMBL/GenBank/DDBJ databases">
        <title>The small core and large imbalanced accessory genome model reveals a collaborative survival strategy of Sorangium cellulosum strains in nature.</title>
        <authorList>
            <person name="Han K."/>
            <person name="Peng R."/>
            <person name="Blom J."/>
            <person name="Li Y.-Z."/>
        </authorList>
    </citation>
    <scope>NUCLEOTIDE SEQUENCE [LARGE SCALE GENOMIC DNA]</scope>
    <source>
        <strain evidence="1 2">So0157-18</strain>
    </source>
</reference>
<organism evidence="1 2">
    <name type="scientific">Sorangium cellulosum</name>
    <name type="common">Polyangium cellulosum</name>
    <dbReference type="NCBI Taxonomy" id="56"/>
    <lineage>
        <taxon>Bacteria</taxon>
        <taxon>Pseudomonadati</taxon>
        <taxon>Myxococcota</taxon>
        <taxon>Polyangia</taxon>
        <taxon>Polyangiales</taxon>
        <taxon>Polyangiaceae</taxon>
        <taxon>Sorangium</taxon>
    </lineage>
</organism>
<evidence type="ECO:0000313" key="1">
    <source>
        <dbReference type="EMBL" id="KYF52199.1"/>
    </source>
</evidence>
<accession>A0A150P925</accession>
<dbReference type="PANTHER" id="PTHR35399">
    <property type="entry name" value="SLR8030 PROTEIN"/>
    <property type="match status" value="1"/>
</dbReference>
<sequence>MFPCIGRAEASRRSRPTAFGRWPIDINHRHEATRPEAIVPAHRRGCSRGAGPAVLPPFSLIFARRPRTKNAAGRFGPLLPDPAGILDLPAGFAYRILERAGGDMDDGYRVPGRPDGMGCFPGPDNTWILLRNHENGPADRKIGPYRAGQSAPAEAYDAASMGGVTRLVVDATTLERRSSNLVLAGTNRNCAGGASPWGWLTCEENVDPRHGYVFVCAANASRVAPPQRLTGYGRFFHEAAVVDPATNIAYLTEDRADGCLYRFKPADPAAPFEGKLQALAVVGARKADTSGWALREPREIAWVDIDDPDPRDDTVRKQAQAKGAALFRRGEGVCLAQGVVYVSATIGGPAGAGQIFRLAPAGDGGALEVLAHATSTDELDAPDNITVAPWGELFMAEDGSRGNYLRGVTRDGRIFDFARNARSPSELAGVCFSPDGKALFVNMQEDGLTLAVRGPFPEISAGAGSPTR</sequence>
<protein>
    <recommendedName>
        <fullName evidence="3">Phosphatase</fullName>
    </recommendedName>
</protein>
<gene>
    <name evidence="1" type="ORF">BE04_34995</name>
</gene>
<dbReference type="PANTHER" id="PTHR35399:SF4">
    <property type="entry name" value="MEMBRANE PROTEIN"/>
    <property type="match status" value="1"/>
</dbReference>